<feature type="transmembrane region" description="Helical" evidence="6">
    <location>
        <begin position="12"/>
        <end position="31"/>
    </location>
</feature>
<feature type="transmembrane region" description="Helical" evidence="6">
    <location>
        <begin position="37"/>
        <end position="63"/>
    </location>
</feature>
<dbReference type="GO" id="GO:0016020">
    <property type="term" value="C:membrane"/>
    <property type="evidence" value="ECO:0007669"/>
    <property type="project" value="UniProtKB-SubCell"/>
</dbReference>
<evidence type="ECO:0000313" key="8">
    <source>
        <dbReference type="EMBL" id="CAG7821702.1"/>
    </source>
</evidence>
<comment type="subcellular location">
    <subcellularLocation>
        <location evidence="1">Membrane</location>
        <topology evidence="1">Multi-pass membrane protein</topology>
    </subcellularLocation>
</comment>
<evidence type="ECO:0000256" key="4">
    <source>
        <dbReference type="ARBA" id="ARBA00022989"/>
    </source>
</evidence>
<dbReference type="InterPro" id="IPR020846">
    <property type="entry name" value="MFS_dom"/>
</dbReference>
<dbReference type="EMBL" id="CAJVCH010518528">
    <property type="protein sequence ID" value="CAG7821702.1"/>
    <property type="molecule type" value="Genomic_DNA"/>
</dbReference>
<feature type="non-terminal residue" evidence="8">
    <location>
        <position position="120"/>
    </location>
</feature>
<dbReference type="InterPro" id="IPR050930">
    <property type="entry name" value="MFS_Vesicular_Transporter"/>
</dbReference>
<feature type="non-terminal residue" evidence="8">
    <location>
        <position position="1"/>
    </location>
</feature>
<gene>
    <name evidence="8" type="ORF">AFUS01_LOCUS32020</name>
</gene>
<dbReference type="Pfam" id="PF07690">
    <property type="entry name" value="MFS_1"/>
    <property type="match status" value="1"/>
</dbReference>
<evidence type="ECO:0000256" key="5">
    <source>
        <dbReference type="ARBA" id="ARBA00023136"/>
    </source>
</evidence>
<feature type="transmembrane region" description="Helical" evidence="6">
    <location>
        <begin position="75"/>
        <end position="96"/>
    </location>
</feature>
<reference evidence="8" key="1">
    <citation type="submission" date="2021-06" db="EMBL/GenBank/DDBJ databases">
        <authorList>
            <person name="Hodson N. C."/>
            <person name="Mongue J. A."/>
            <person name="Jaron S. K."/>
        </authorList>
    </citation>
    <scope>NUCLEOTIDE SEQUENCE</scope>
</reference>
<name>A0A8J2KXQ4_9HEXA</name>
<evidence type="ECO:0000256" key="6">
    <source>
        <dbReference type="SAM" id="Phobius"/>
    </source>
</evidence>
<keyword evidence="5 6" id="KW-0472">Membrane</keyword>
<evidence type="ECO:0000256" key="1">
    <source>
        <dbReference type="ARBA" id="ARBA00004141"/>
    </source>
</evidence>
<proteinExistence type="predicted"/>
<dbReference type="Proteomes" id="UP000708208">
    <property type="component" value="Unassembled WGS sequence"/>
</dbReference>
<evidence type="ECO:0000259" key="7">
    <source>
        <dbReference type="PROSITE" id="PS50850"/>
    </source>
</evidence>
<dbReference type="OrthoDB" id="446368at2759"/>
<evidence type="ECO:0000256" key="2">
    <source>
        <dbReference type="ARBA" id="ARBA00022448"/>
    </source>
</evidence>
<dbReference type="GO" id="GO:0022857">
    <property type="term" value="F:transmembrane transporter activity"/>
    <property type="evidence" value="ECO:0007669"/>
    <property type="project" value="InterPro"/>
</dbReference>
<dbReference type="AlphaFoldDB" id="A0A8J2KXQ4"/>
<dbReference type="PANTHER" id="PTHR23506:SF26">
    <property type="entry name" value="MFS-TYPE TRANSPORTER SLC18B1"/>
    <property type="match status" value="1"/>
</dbReference>
<accession>A0A8J2KXQ4</accession>
<keyword evidence="3 6" id="KW-0812">Transmembrane</keyword>
<keyword evidence="9" id="KW-1185">Reference proteome</keyword>
<feature type="domain" description="Major facilitator superfamily (MFS) profile" evidence="7">
    <location>
        <begin position="1"/>
        <end position="120"/>
    </location>
</feature>
<evidence type="ECO:0000256" key="3">
    <source>
        <dbReference type="ARBA" id="ARBA00022692"/>
    </source>
</evidence>
<dbReference type="InterPro" id="IPR011701">
    <property type="entry name" value="MFS"/>
</dbReference>
<organism evidence="8 9">
    <name type="scientific">Allacma fusca</name>
    <dbReference type="NCBI Taxonomy" id="39272"/>
    <lineage>
        <taxon>Eukaryota</taxon>
        <taxon>Metazoa</taxon>
        <taxon>Ecdysozoa</taxon>
        <taxon>Arthropoda</taxon>
        <taxon>Hexapoda</taxon>
        <taxon>Collembola</taxon>
        <taxon>Symphypleona</taxon>
        <taxon>Sminthuridae</taxon>
        <taxon>Allacma</taxon>
    </lineage>
</organism>
<evidence type="ECO:0000313" key="9">
    <source>
        <dbReference type="Proteomes" id="UP000708208"/>
    </source>
</evidence>
<comment type="caution">
    <text evidence="8">The sequence shown here is derived from an EMBL/GenBank/DDBJ whole genome shotgun (WGS) entry which is preliminary data.</text>
</comment>
<protein>
    <recommendedName>
        <fullName evidence="7">Major facilitator superfamily (MFS) profile domain-containing protein</fullName>
    </recommendedName>
</protein>
<feature type="transmembrane region" description="Helical" evidence="6">
    <location>
        <begin position="102"/>
        <end position="119"/>
    </location>
</feature>
<keyword evidence="2" id="KW-0813">Transport</keyword>
<keyword evidence="4 6" id="KW-1133">Transmembrane helix</keyword>
<dbReference type="PANTHER" id="PTHR23506">
    <property type="entry name" value="GH10249P"/>
    <property type="match status" value="1"/>
</dbReference>
<sequence>QLYKLGPKHVFNAGICVAGVATILFGFLDHFTDRTTFITLCFVVRIIEALGDAAFITASFAIIAAEFPESVATTFASLETFFGLGLIVGPTVGGALYQKGGFTLPFVVMGGLLLVVAVLT</sequence>
<dbReference type="PROSITE" id="PS50850">
    <property type="entry name" value="MFS"/>
    <property type="match status" value="1"/>
</dbReference>